<accession>A0A819BLC0</accession>
<evidence type="ECO:0000313" key="2">
    <source>
        <dbReference type="Proteomes" id="UP000663842"/>
    </source>
</evidence>
<gene>
    <name evidence="1" type="ORF">UXM345_LOCUS4687</name>
</gene>
<sequence>MAKVNNEIVILRMMRNLRDLTLDTQTLYLNEKDWECNVCKYFQWRTEADIPSSGGGSELHVDDMLDTFQSDF</sequence>
<comment type="caution">
    <text evidence="1">The sequence shown here is derived from an EMBL/GenBank/DDBJ whole genome shotgun (WGS) entry which is preliminary data.</text>
</comment>
<proteinExistence type="predicted"/>
<name>A0A819BLC0_9BILA</name>
<organism evidence="1 2">
    <name type="scientific">Rotaria magnacalcarata</name>
    <dbReference type="NCBI Taxonomy" id="392030"/>
    <lineage>
        <taxon>Eukaryota</taxon>
        <taxon>Metazoa</taxon>
        <taxon>Spiralia</taxon>
        <taxon>Gnathifera</taxon>
        <taxon>Rotifera</taxon>
        <taxon>Eurotatoria</taxon>
        <taxon>Bdelloidea</taxon>
        <taxon>Philodinida</taxon>
        <taxon>Philodinidae</taxon>
        <taxon>Rotaria</taxon>
    </lineage>
</organism>
<reference evidence="1" key="1">
    <citation type="submission" date="2021-02" db="EMBL/GenBank/DDBJ databases">
        <authorList>
            <person name="Nowell W R."/>
        </authorList>
    </citation>
    <scope>NUCLEOTIDE SEQUENCE</scope>
</reference>
<protein>
    <submittedName>
        <fullName evidence="1">Uncharacterized protein</fullName>
    </submittedName>
</protein>
<evidence type="ECO:0000313" key="1">
    <source>
        <dbReference type="EMBL" id="CAF3798903.1"/>
    </source>
</evidence>
<dbReference type="EMBL" id="CAJOBF010000328">
    <property type="protein sequence ID" value="CAF3798903.1"/>
    <property type="molecule type" value="Genomic_DNA"/>
</dbReference>
<dbReference type="AlphaFoldDB" id="A0A819BLC0"/>
<dbReference type="Proteomes" id="UP000663842">
    <property type="component" value="Unassembled WGS sequence"/>
</dbReference>